<dbReference type="InterPro" id="IPR011990">
    <property type="entry name" value="TPR-like_helical_dom_sf"/>
</dbReference>
<accession>A0A383DD01</accession>
<organism evidence="1">
    <name type="scientific">marine metagenome</name>
    <dbReference type="NCBI Taxonomy" id="408172"/>
    <lineage>
        <taxon>unclassified sequences</taxon>
        <taxon>metagenomes</taxon>
        <taxon>ecological metagenomes</taxon>
    </lineage>
</organism>
<protein>
    <submittedName>
        <fullName evidence="1">Uncharacterized protein</fullName>
    </submittedName>
</protein>
<dbReference type="SUPFAM" id="SSF48452">
    <property type="entry name" value="TPR-like"/>
    <property type="match status" value="1"/>
</dbReference>
<evidence type="ECO:0000313" key="1">
    <source>
        <dbReference type="EMBL" id="SVE42213.1"/>
    </source>
</evidence>
<dbReference type="InterPro" id="IPR019734">
    <property type="entry name" value="TPR_rpt"/>
</dbReference>
<dbReference type="PROSITE" id="PS50005">
    <property type="entry name" value="TPR"/>
    <property type="match status" value="2"/>
</dbReference>
<proteinExistence type="predicted"/>
<dbReference type="Pfam" id="PF13181">
    <property type="entry name" value="TPR_8"/>
    <property type="match status" value="2"/>
</dbReference>
<name>A0A383DD01_9ZZZZ</name>
<reference evidence="1" key="1">
    <citation type="submission" date="2018-05" db="EMBL/GenBank/DDBJ databases">
        <authorList>
            <person name="Lanie J.A."/>
            <person name="Ng W.-L."/>
            <person name="Kazmierczak K.M."/>
            <person name="Andrzejewski T.M."/>
            <person name="Davidsen T.M."/>
            <person name="Wayne K.J."/>
            <person name="Tettelin H."/>
            <person name="Glass J.I."/>
            <person name="Rusch D."/>
            <person name="Podicherti R."/>
            <person name="Tsui H.-C.T."/>
            <person name="Winkler M.E."/>
        </authorList>
    </citation>
    <scope>NUCLEOTIDE SEQUENCE</scope>
</reference>
<dbReference type="PANTHER" id="PTHR47908">
    <property type="match status" value="1"/>
</dbReference>
<dbReference type="SMART" id="SM00028">
    <property type="entry name" value="TPR"/>
    <property type="match status" value="2"/>
</dbReference>
<dbReference type="Gene3D" id="1.25.40.10">
    <property type="entry name" value="Tetratricopeptide repeat domain"/>
    <property type="match status" value="1"/>
</dbReference>
<feature type="non-terminal residue" evidence="1">
    <location>
        <position position="105"/>
    </location>
</feature>
<dbReference type="EMBL" id="UINC01216181">
    <property type="protein sequence ID" value="SVE42213.1"/>
    <property type="molecule type" value="Genomic_DNA"/>
</dbReference>
<dbReference type="GO" id="GO:0009507">
    <property type="term" value="C:chloroplast"/>
    <property type="evidence" value="ECO:0007669"/>
    <property type="project" value="TreeGrafter"/>
</dbReference>
<dbReference type="AlphaFoldDB" id="A0A383DD01"/>
<gene>
    <name evidence="1" type="ORF">METZ01_LOCUS495067</name>
</gene>
<dbReference type="PANTHER" id="PTHR47908:SF2">
    <property type="entry name" value="TETRATRICOPEPTIDE REPEAT (TPR)-LIKE SUPERFAMILY PROTEIN"/>
    <property type="match status" value="1"/>
</dbReference>
<sequence length="105" mass="11993">MVLNTNLLAAENEDAQELFNQAQLASRAGDHAKAVKGFTKVLALKPAEQDRAAVLQRRGEAYFKLAKIKESITDFDAYLKIRPKQDPYHWQRGISYYYANEFKKG</sequence>